<keyword evidence="4" id="KW-1185">Reference proteome</keyword>
<evidence type="ECO:0000313" key="5">
    <source>
        <dbReference type="WBParaSite" id="PSAMB.scaffold1213size34230.g11785.t1"/>
    </source>
</evidence>
<sequence>MMSTQLLSTSVTFGLLLALALTTAEAVRCKNCRNVDGTVRCDESCQGDVCVLWQWREKDIDHLIQGLVALPTVDCRNYVEAPFISPQSKETTCQANYCFFTQTHVSNFKGEMEMQTTANCGQLPQYSFDVQVASIWPGPGVIAGGCYLLQAKGQDTTLGCMCDTDSCNLDQPYEVVPGSVRCHLGYNIVSDSDSEQDATCTGDFCLIQKTAIPQFGVNYMKGCLSIGGSSAAKRSVQAGYRNILGVEQWLCKTDLCNKDIDTASAVDTADSRPASQTDSAPSLSSSIPTVFLVFVAAIVIFSTQTRS</sequence>
<evidence type="ECO:0000313" key="4">
    <source>
        <dbReference type="Proteomes" id="UP000887566"/>
    </source>
</evidence>
<keyword evidence="1" id="KW-0472">Membrane</keyword>
<dbReference type="InterPro" id="IPR056039">
    <property type="entry name" value="DUF7622"/>
</dbReference>
<feature type="transmembrane region" description="Helical" evidence="1">
    <location>
        <begin position="283"/>
        <end position="301"/>
    </location>
</feature>
<dbReference type="SUPFAM" id="SSF57302">
    <property type="entry name" value="Snake toxin-like"/>
    <property type="match status" value="1"/>
</dbReference>
<accession>A0A914US20</accession>
<keyword evidence="1" id="KW-1133">Transmembrane helix</keyword>
<reference evidence="5" key="1">
    <citation type="submission" date="2022-11" db="UniProtKB">
        <authorList>
            <consortium name="WormBaseParasite"/>
        </authorList>
    </citation>
    <scope>IDENTIFICATION</scope>
</reference>
<protein>
    <submittedName>
        <fullName evidence="5">Sodefrin-like factor</fullName>
    </submittedName>
</protein>
<dbReference type="PANTHER" id="PTHR37433:SF20">
    <property type="entry name" value="ACTIVIN_RECP DOMAIN-CONTAINING PROTEIN"/>
    <property type="match status" value="1"/>
</dbReference>
<dbReference type="AlphaFoldDB" id="A0A914US20"/>
<feature type="chain" id="PRO_5036675170" evidence="2">
    <location>
        <begin position="27"/>
        <end position="307"/>
    </location>
</feature>
<name>A0A914US20_9BILA</name>
<dbReference type="Proteomes" id="UP000887566">
    <property type="component" value="Unplaced"/>
</dbReference>
<keyword evidence="2" id="KW-0732">Signal</keyword>
<dbReference type="PANTHER" id="PTHR37433">
    <property type="entry name" value="PROTEIN CBG25136-RELATED"/>
    <property type="match status" value="1"/>
</dbReference>
<proteinExistence type="predicted"/>
<keyword evidence="1" id="KW-0812">Transmembrane</keyword>
<evidence type="ECO:0000256" key="1">
    <source>
        <dbReference type="SAM" id="Phobius"/>
    </source>
</evidence>
<dbReference type="Pfam" id="PF24602">
    <property type="entry name" value="DUF7622"/>
    <property type="match status" value="1"/>
</dbReference>
<feature type="domain" description="DUF7622" evidence="3">
    <location>
        <begin position="177"/>
        <end position="260"/>
    </location>
</feature>
<feature type="signal peptide" evidence="2">
    <location>
        <begin position="1"/>
        <end position="26"/>
    </location>
</feature>
<dbReference type="InterPro" id="IPR045860">
    <property type="entry name" value="Snake_toxin-like_sf"/>
</dbReference>
<dbReference type="WBParaSite" id="PSAMB.scaffold1213size34230.g11785.t1">
    <property type="protein sequence ID" value="PSAMB.scaffold1213size34230.g11785.t1"/>
    <property type="gene ID" value="PSAMB.scaffold1213size34230.g11785"/>
</dbReference>
<evidence type="ECO:0000256" key="2">
    <source>
        <dbReference type="SAM" id="SignalP"/>
    </source>
</evidence>
<organism evidence="4 5">
    <name type="scientific">Plectus sambesii</name>
    <dbReference type="NCBI Taxonomy" id="2011161"/>
    <lineage>
        <taxon>Eukaryota</taxon>
        <taxon>Metazoa</taxon>
        <taxon>Ecdysozoa</taxon>
        <taxon>Nematoda</taxon>
        <taxon>Chromadorea</taxon>
        <taxon>Plectida</taxon>
        <taxon>Plectina</taxon>
        <taxon>Plectoidea</taxon>
        <taxon>Plectidae</taxon>
        <taxon>Plectus</taxon>
    </lineage>
</organism>
<evidence type="ECO:0000259" key="3">
    <source>
        <dbReference type="Pfam" id="PF24602"/>
    </source>
</evidence>